<dbReference type="InterPro" id="IPR005119">
    <property type="entry name" value="LysR_subst-bd"/>
</dbReference>
<evidence type="ECO:0000256" key="2">
    <source>
        <dbReference type="ARBA" id="ARBA00023015"/>
    </source>
</evidence>
<dbReference type="FunFam" id="1.10.10.10:FF:000001">
    <property type="entry name" value="LysR family transcriptional regulator"/>
    <property type="match status" value="1"/>
</dbReference>
<reference evidence="7 8" key="1">
    <citation type="submission" date="2019-09" db="EMBL/GenBank/DDBJ databases">
        <authorList>
            <person name="Depoorter E."/>
        </authorList>
    </citation>
    <scope>NUCLEOTIDE SEQUENCE [LARGE SCALE GENOMIC DNA]</scope>
    <source>
        <strain evidence="7">LMG 24064</strain>
    </source>
</reference>
<evidence type="ECO:0000256" key="4">
    <source>
        <dbReference type="ARBA" id="ARBA00023163"/>
    </source>
</evidence>
<evidence type="ECO:0000313" key="8">
    <source>
        <dbReference type="Proteomes" id="UP000494222"/>
    </source>
</evidence>
<evidence type="ECO:0000256" key="3">
    <source>
        <dbReference type="ARBA" id="ARBA00023125"/>
    </source>
</evidence>
<proteinExistence type="inferred from homology"/>
<dbReference type="InterPro" id="IPR000847">
    <property type="entry name" value="LysR_HTH_N"/>
</dbReference>
<dbReference type="PANTHER" id="PTHR30537:SF72">
    <property type="entry name" value="LYSR FAMILY TRANSCRIPTIONAL REGULATOR"/>
    <property type="match status" value="1"/>
</dbReference>
<dbReference type="Proteomes" id="UP000494222">
    <property type="component" value="Unassembled WGS sequence"/>
</dbReference>
<dbReference type="FunFam" id="3.40.190.290:FF:000001">
    <property type="entry name" value="Transcriptional regulator, LysR family"/>
    <property type="match status" value="1"/>
</dbReference>
<dbReference type="SUPFAM" id="SSF53850">
    <property type="entry name" value="Periplasmic binding protein-like II"/>
    <property type="match status" value="1"/>
</dbReference>
<evidence type="ECO:0000259" key="6">
    <source>
        <dbReference type="PROSITE" id="PS50931"/>
    </source>
</evidence>
<evidence type="ECO:0000256" key="5">
    <source>
        <dbReference type="SAM" id="MobiDB-lite"/>
    </source>
</evidence>
<dbReference type="Gene3D" id="1.10.10.10">
    <property type="entry name" value="Winged helix-like DNA-binding domain superfamily/Winged helix DNA-binding domain"/>
    <property type="match status" value="1"/>
</dbReference>
<dbReference type="InterPro" id="IPR036388">
    <property type="entry name" value="WH-like_DNA-bd_sf"/>
</dbReference>
<dbReference type="EMBL" id="CABVPL010000020">
    <property type="protein sequence ID" value="VWB67762.1"/>
    <property type="molecule type" value="Genomic_DNA"/>
</dbReference>
<dbReference type="Gene3D" id="3.40.190.290">
    <property type="match status" value="1"/>
</dbReference>
<accession>A0A6P2LCK0</accession>
<dbReference type="Pfam" id="PF03466">
    <property type="entry name" value="LysR_substrate"/>
    <property type="match status" value="1"/>
</dbReference>
<dbReference type="GO" id="GO:0043565">
    <property type="term" value="F:sequence-specific DNA binding"/>
    <property type="evidence" value="ECO:0007669"/>
    <property type="project" value="TreeGrafter"/>
</dbReference>
<evidence type="ECO:0000313" key="7">
    <source>
        <dbReference type="EMBL" id="VWB67762.1"/>
    </source>
</evidence>
<sequence>MIGGARAPPCPLGARMRTAHRAPASNRVRRSPFVTTLDNAMDRLQTMQIYVQIVERGNFTQAADALQLHRPAVTKAVQQLEQELGIRLLNRSTRRVSVTAEGEAFYARCVQLLGSIDDAFASFPKQRAVPKGRLRLDIAVALAKTVIIPALAEFQQRYPQIELVLGASDQPADLIGEGIDCVVRVGTLKDSSMVARTVGAVPMVTCASPAYIVRHGLPRTLDDLRTHRAVNFFTGANRKILEWTFRANGERVDVKLPSSLLTNNSEALLSCGLAGLGIVHALRPALQPHIDSGQLIELLPGIRAEPKPVSVMYPNRAHLPEKVRVFIDWLTDLFARRYPA</sequence>
<name>A0A6P2LCK0_9BURK</name>
<gene>
    <name evidence="7" type="ORF">BLA24064_03163</name>
</gene>
<evidence type="ECO:0000256" key="1">
    <source>
        <dbReference type="ARBA" id="ARBA00009437"/>
    </source>
</evidence>
<dbReference type="InterPro" id="IPR058163">
    <property type="entry name" value="LysR-type_TF_proteobact-type"/>
</dbReference>
<comment type="similarity">
    <text evidence="1">Belongs to the LysR transcriptional regulatory family.</text>
</comment>
<dbReference type="PROSITE" id="PS50931">
    <property type="entry name" value="HTH_LYSR"/>
    <property type="match status" value="1"/>
</dbReference>
<dbReference type="SUPFAM" id="SSF46785">
    <property type="entry name" value="Winged helix' DNA-binding domain"/>
    <property type="match status" value="1"/>
</dbReference>
<dbReference type="Pfam" id="PF00126">
    <property type="entry name" value="HTH_1"/>
    <property type="match status" value="1"/>
</dbReference>
<keyword evidence="3" id="KW-0238">DNA-binding</keyword>
<dbReference type="GO" id="GO:0006351">
    <property type="term" value="P:DNA-templated transcription"/>
    <property type="evidence" value="ECO:0007669"/>
    <property type="project" value="TreeGrafter"/>
</dbReference>
<keyword evidence="2" id="KW-0805">Transcription regulation</keyword>
<dbReference type="PANTHER" id="PTHR30537">
    <property type="entry name" value="HTH-TYPE TRANSCRIPTIONAL REGULATOR"/>
    <property type="match status" value="1"/>
</dbReference>
<dbReference type="GO" id="GO:0003700">
    <property type="term" value="F:DNA-binding transcription factor activity"/>
    <property type="evidence" value="ECO:0007669"/>
    <property type="project" value="InterPro"/>
</dbReference>
<dbReference type="AlphaFoldDB" id="A0A6P2LCK0"/>
<organism evidence="7 8">
    <name type="scientific">Burkholderia latens</name>
    <dbReference type="NCBI Taxonomy" id="488446"/>
    <lineage>
        <taxon>Bacteria</taxon>
        <taxon>Pseudomonadati</taxon>
        <taxon>Pseudomonadota</taxon>
        <taxon>Betaproteobacteria</taxon>
        <taxon>Burkholderiales</taxon>
        <taxon>Burkholderiaceae</taxon>
        <taxon>Burkholderia</taxon>
        <taxon>Burkholderia cepacia complex</taxon>
    </lineage>
</organism>
<dbReference type="InterPro" id="IPR036390">
    <property type="entry name" value="WH_DNA-bd_sf"/>
</dbReference>
<protein>
    <submittedName>
        <fullName evidence="7">Transcriptional regulator</fullName>
    </submittedName>
</protein>
<dbReference type="CDD" id="cd08472">
    <property type="entry name" value="PBP2_CrgA_like_3"/>
    <property type="match status" value="1"/>
</dbReference>
<dbReference type="PRINTS" id="PR00039">
    <property type="entry name" value="HTHLYSR"/>
</dbReference>
<feature type="domain" description="HTH lysR-type" evidence="6">
    <location>
        <begin position="42"/>
        <end position="99"/>
    </location>
</feature>
<feature type="region of interest" description="Disordered" evidence="5">
    <location>
        <begin position="1"/>
        <end position="27"/>
    </location>
</feature>
<keyword evidence="4" id="KW-0804">Transcription</keyword>